<feature type="compositionally biased region" description="Low complexity" evidence="1">
    <location>
        <begin position="26"/>
        <end position="35"/>
    </location>
</feature>
<dbReference type="OMA" id="SARSCWC"/>
<dbReference type="RefSeq" id="XP_002903901.1">
    <property type="nucleotide sequence ID" value="XM_002903855.1"/>
</dbReference>
<dbReference type="EMBL" id="DS028130">
    <property type="protein sequence ID" value="EEY54956.1"/>
    <property type="molecule type" value="Genomic_DNA"/>
</dbReference>
<dbReference type="AlphaFoldDB" id="D0NAU8"/>
<keyword evidence="3" id="KW-1185">Reference proteome</keyword>
<dbReference type="eggNOG" id="ENOG502S5UX">
    <property type="taxonomic scope" value="Eukaryota"/>
</dbReference>
<dbReference type="OrthoDB" id="167054at2759"/>
<dbReference type="InParanoid" id="D0NAU8"/>
<accession>D0NAU8</accession>
<name>D0NAU8_PHYIT</name>
<feature type="region of interest" description="Disordered" evidence="1">
    <location>
        <begin position="1"/>
        <end position="37"/>
    </location>
</feature>
<proteinExistence type="predicted"/>
<dbReference type="HOGENOM" id="CLU_2163336_0_0_1"/>
<dbReference type="GeneID" id="9475217"/>
<dbReference type="KEGG" id="pif:PITG_08533"/>
<sequence length="111" mass="12586">MATVRTPPPRGSEPNNKRKRKRLNKPKSTSSTSSPVEAQLETLEKWYRALTIDMSEIRREGARVRIELEKVDDTTEAAVEKAERCAAQAKAALWRRKWSDTDRAASTRSSS</sequence>
<dbReference type="VEuPathDB" id="FungiDB:PITG_08533"/>
<gene>
    <name evidence="2" type="ORF">PITG_08533</name>
</gene>
<evidence type="ECO:0000256" key="1">
    <source>
        <dbReference type="SAM" id="MobiDB-lite"/>
    </source>
</evidence>
<evidence type="ECO:0000313" key="2">
    <source>
        <dbReference type="EMBL" id="EEY54956.1"/>
    </source>
</evidence>
<reference evidence="3" key="1">
    <citation type="journal article" date="2009" name="Nature">
        <title>Genome sequence and analysis of the Irish potato famine pathogen Phytophthora infestans.</title>
        <authorList>
            <consortium name="The Broad Institute Genome Sequencing Platform"/>
            <person name="Haas B.J."/>
            <person name="Kamoun S."/>
            <person name="Zody M.C."/>
            <person name="Jiang R.H."/>
            <person name="Handsaker R.E."/>
            <person name="Cano L.M."/>
            <person name="Grabherr M."/>
            <person name="Kodira C.D."/>
            <person name="Raffaele S."/>
            <person name="Torto-Alalibo T."/>
            <person name="Bozkurt T.O."/>
            <person name="Ah-Fong A.M."/>
            <person name="Alvarado L."/>
            <person name="Anderson V.L."/>
            <person name="Armstrong M.R."/>
            <person name="Avrova A."/>
            <person name="Baxter L."/>
            <person name="Beynon J."/>
            <person name="Boevink P.C."/>
            <person name="Bollmann S.R."/>
            <person name="Bos J.I."/>
            <person name="Bulone V."/>
            <person name="Cai G."/>
            <person name="Cakir C."/>
            <person name="Carrington J.C."/>
            <person name="Chawner M."/>
            <person name="Conti L."/>
            <person name="Costanzo S."/>
            <person name="Ewan R."/>
            <person name="Fahlgren N."/>
            <person name="Fischbach M.A."/>
            <person name="Fugelstad J."/>
            <person name="Gilroy E.M."/>
            <person name="Gnerre S."/>
            <person name="Green P.J."/>
            <person name="Grenville-Briggs L.J."/>
            <person name="Griffith J."/>
            <person name="Grunwald N.J."/>
            <person name="Horn K."/>
            <person name="Horner N.R."/>
            <person name="Hu C.H."/>
            <person name="Huitema E."/>
            <person name="Jeong D.H."/>
            <person name="Jones A.M."/>
            <person name="Jones J.D."/>
            <person name="Jones R.W."/>
            <person name="Karlsson E.K."/>
            <person name="Kunjeti S.G."/>
            <person name="Lamour K."/>
            <person name="Liu Z."/>
            <person name="Ma L."/>
            <person name="Maclean D."/>
            <person name="Chibucos M.C."/>
            <person name="McDonald H."/>
            <person name="McWalters J."/>
            <person name="Meijer H.J."/>
            <person name="Morgan W."/>
            <person name="Morris P.F."/>
            <person name="Munro C.A."/>
            <person name="O'Neill K."/>
            <person name="Ospina-Giraldo M."/>
            <person name="Pinzon A."/>
            <person name="Pritchard L."/>
            <person name="Ramsahoye B."/>
            <person name="Ren Q."/>
            <person name="Restrepo S."/>
            <person name="Roy S."/>
            <person name="Sadanandom A."/>
            <person name="Savidor A."/>
            <person name="Schornack S."/>
            <person name="Schwartz D.C."/>
            <person name="Schumann U.D."/>
            <person name="Schwessinger B."/>
            <person name="Seyer L."/>
            <person name="Sharpe T."/>
            <person name="Silvar C."/>
            <person name="Song J."/>
            <person name="Studholme D.J."/>
            <person name="Sykes S."/>
            <person name="Thines M."/>
            <person name="van de Vondervoort P.J."/>
            <person name="Phuntumart V."/>
            <person name="Wawra S."/>
            <person name="Weide R."/>
            <person name="Win J."/>
            <person name="Young C."/>
            <person name="Zhou S."/>
            <person name="Fry W."/>
            <person name="Meyers B.C."/>
            <person name="van West P."/>
            <person name="Ristaino J."/>
            <person name="Govers F."/>
            <person name="Birch P.R."/>
            <person name="Whisson S.C."/>
            <person name="Judelson H.S."/>
            <person name="Nusbaum C."/>
        </authorList>
    </citation>
    <scope>NUCLEOTIDE SEQUENCE [LARGE SCALE GENOMIC DNA]</scope>
    <source>
        <strain evidence="3">T30-4</strain>
    </source>
</reference>
<feature type="compositionally biased region" description="Pro residues" evidence="1">
    <location>
        <begin position="1"/>
        <end position="11"/>
    </location>
</feature>
<organism evidence="2 3">
    <name type="scientific">Phytophthora infestans (strain T30-4)</name>
    <name type="common">Potato late blight agent</name>
    <dbReference type="NCBI Taxonomy" id="403677"/>
    <lineage>
        <taxon>Eukaryota</taxon>
        <taxon>Sar</taxon>
        <taxon>Stramenopiles</taxon>
        <taxon>Oomycota</taxon>
        <taxon>Peronosporomycetes</taxon>
        <taxon>Peronosporales</taxon>
        <taxon>Peronosporaceae</taxon>
        <taxon>Phytophthora</taxon>
    </lineage>
</organism>
<protein>
    <submittedName>
        <fullName evidence="2">Uncharacterized protein</fullName>
    </submittedName>
</protein>
<dbReference type="Proteomes" id="UP000006643">
    <property type="component" value="Unassembled WGS sequence"/>
</dbReference>
<evidence type="ECO:0000313" key="3">
    <source>
        <dbReference type="Proteomes" id="UP000006643"/>
    </source>
</evidence>